<evidence type="ECO:0000313" key="6">
    <source>
        <dbReference type="Proteomes" id="UP000515550"/>
    </source>
</evidence>
<comment type="similarity">
    <text evidence="1">Belongs to the DeSI family.</text>
</comment>
<dbReference type="GO" id="GO:0008233">
    <property type="term" value="F:peptidase activity"/>
    <property type="evidence" value="ECO:0007669"/>
    <property type="project" value="UniProtKB-KW"/>
</dbReference>
<protein>
    <submittedName>
        <fullName evidence="5">PPPDE peptidase, putative</fullName>
        <ecNumber evidence="5">3.4.-.-</ecNumber>
    </submittedName>
</protein>
<keyword evidence="3 5" id="KW-0378">Hydrolase</keyword>
<dbReference type="AlphaFoldDB" id="A0A6V7SH07"/>
<organism evidence="5 6">
    <name type="scientific">Plasmodium vinckei brucechwatti</name>
    <dbReference type="NCBI Taxonomy" id="119398"/>
    <lineage>
        <taxon>Eukaryota</taxon>
        <taxon>Sar</taxon>
        <taxon>Alveolata</taxon>
        <taxon>Apicomplexa</taxon>
        <taxon>Aconoidasida</taxon>
        <taxon>Haemosporida</taxon>
        <taxon>Plasmodiidae</taxon>
        <taxon>Plasmodium</taxon>
        <taxon>Plasmodium (Vinckeia)</taxon>
    </lineage>
</organism>
<dbReference type="GO" id="GO:0006508">
    <property type="term" value="P:proteolysis"/>
    <property type="evidence" value="ECO:0007669"/>
    <property type="project" value="UniProtKB-KW"/>
</dbReference>
<evidence type="ECO:0000256" key="1">
    <source>
        <dbReference type="ARBA" id="ARBA00008140"/>
    </source>
</evidence>
<sequence length="93" mass="10650">MRLQWIGDTYDILSRNCLNYADYFCNLLDVGSIPEWVMSLQKNLNWVKSNISVASSKLKELNKASGLPNVLNYVRKKGNKNDESPKKCKVVLK</sequence>
<dbReference type="Gene3D" id="3.90.1720.30">
    <property type="entry name" value="PPPDE domains"/>
    <property type="match status" value="1"/>
</dbReference>
<evidence type="ECO:0000256" key="2">
    <source>
        <dbReference type="ARBA" id="ARBA00022670"/>
    </source>
</evidence>
<dbReference type="Proteomes" id="UP000515550">
    <property type="component" value="Chromosome PVBDA_12"/>
</dbReference>
<reference evidence="5 6" key="1">
    <citation type="submission" date="2020-08" db="EMBL/GenBank/DDBJ databases">
        <authorList>
            <person name="Ramaprasad A."/>
        </authorList>
    </citation>
    <scope>NUCLEOTIDE SEQUENCE [LARGE SCALE GENOMIC DNA]</scope>
</reference>
<dbReference type="InterPro" id="IPR008580">
    <property type="entry name" value="PPPDE_dom"/>
</dbReference>
<accession>A0A6V7SH07</accession>
<dbReference type="VEuPathDB" id="PlasmoDB:PVBDA_1200730"/>
<evidence type="ECO:0000259" key="4">
    <source>
        <dbReference type="PROSITE" id="PS51858"/>
    </source>
</evidence>
<gene>
    <name evidence="5" type="ORF">PVBDA_1200730</name>
</gene>
<keyword evidence="2" id="KW-0645">Protease</keyword>
<dbReference type="EMBL" id="LR865390">
    <property type="protein sequence ID" value="CAD2097920.1"/>
    <property type="molecule type" value="Genomic_DNA"/>
</dbReference>
<dbReference type="InterPro" id="IPR042266">
    <property type="entry name" value="PPPDE_sf"/>
</dbReference>
<dbReference type="Pfam" id="PF05903">
    <property type="entry name" value="Peptidase_C97"/>
    <property type="match status" value="1"/>
</dbReference>
<dbReference type="PROSITE" id="PS51858">
    <property type="entry name" value="PPPDE"/>
    <property type="match status" value="1"/>
</dbReference>
<evidence type="ECO:0000313" key="5">
    <source>
        <dbReference type="EMBL" id="CAD2097920.1"/>
    </source>
</evidence>
<feature type="domain" description="PPPDE" evidence="4">
    <location>
        <begin position="1"/>
        <end position="55"/>
    </location>
</feature>
<dbReference type="EC" id="3.4.-.-" evidence="5"/>
<name>A0A6V7SH07_PLAVN</name>
<evidence type="ECO:0000256" key="3">
    <source>
        <dbReference type="ARBA" id="ARBA00022801"/>
    </source>
</evidence>
<proteinExistence type="inferred from homology"/>